<comment type="similarity">
    <text evidence="6 7">Belongs to the class I-like SAM-binding methyltransferase superfamily. rRNA adenine N(6)-methyltransferase family.</text>
</comment>
<dbReference type="EMBL" id="JALJOS010000013">
    <property type="protein sequence ID" value="KAK9831553.1"/>
    <property type="molecule type" value="Genomic_DNA"/>
</dbReference>
<dbReference type="InterPro" id="IPR020598">
    <property type="entry name" value="rRNA_Ade_methylase_Trfase_N"/>
</dbReference>
<feature type="binding site" evidence="6">
    <location>
        <position position="133"/>
    </location>
    <ligand>
        <name>S-adenosyl-L-methionine</name>
        <dbReference type="ChEBI" id="CHEBI:59789"/>
    </ligand>
</feature>
<dbReference type="PROSITE" id="PS51689">
    <property type="entry name" value="SAM_RNA_A_N6_MT"/>
    <property type="match status" value="1"/>
</dbReference>
<name>A0AAW1RD69_9CHLO</name>
<dbReference type="PANTHER" id="PTHR11727">
    <property type="entry name" value="DIMETHYLADENOSINE TRANSFERASE"/>
    <property type="match status" value="1"/>
</dbReference>
<dbReference type="Gene3D" id="3.40.50.150">
    <property type="entry name" value="Vaccinia Virus protein VP39"/>
    <property type="match status" value="1"/>
</dbReference>
<comment type="caution">
    <text evidence="10">The sequence shown here is derived from an EMBL/GenBank/DDBJ whole genome shotgun (WGS) entry which is preliminary data.</text>
</comment>
<evidence type="ECO:0000256" key="8">
    <source>
        <dbReference type="SAM" id="MobiDB-lite"/>
    </source>
</evidence>
<feature type="binding site" evidence="6">
    <location>
        <position position="60"/>
    </location>
    <ligand>
        <name>S-adenosyl-L-methionine</name>
        <dbReference type="ChEBI" id="CHEBI:59789"/>
    </ligand>
</feature>
<dbReference type="PANTHER" id="PTHR11727:SF27">
    <property type="entry name" value="RIBOSOMAL RNA SMALL SUBUNIT METHYLTRANSFERASE, CHLOROPLASTIC"/>
    <property type="match status" value="1"/>
</dbReference>
<evidence type="ECO:0000256" key="7">
    <source>
        <dbReference type="RuleBase" id="RU362106"/>
    </source>
</evidence>
<evidence type="ECO:0000256" key="1">
    <source>
        <dbReference type="ARBA" id="ARBA00022552"/>
    </source>
</evidence>
<keyword evidence="4 6" id="KW-0949">S-adenosyl-L-methionine</keyword>
<dbReference type="InterPro" id="IPR011530">
    <property type="entry name" value="rRNA_adenine_dimethylase"/>
</dbReference>
<keyword evidence="2 6" id="KW-0489">Methyltransferase</keyword>
<evidence type="ECO:0000256" key="5">
    <source>
        <dbReference type="ARBA" id="ARBA00022884"/>
    </source>
</evidence>
<dbReference type="InterPro" id="IPR029063">
    <property type="entry name" value="SAM-dependent_MTases_sf"/>
</dbReference>
<dbReference type="InterPro" id="IPR020596">
    <property type="entry name" value="rRNA_Ade_Mease_Trfase_CS"/>
</dbReference>
<dbReference type="Proteomes" id="UP001438707">
    <property type="component" value="Unassembled WGS sequence"/>
</dbReference>
<keyword evidence="3 6" id="KW-0808">Transferase</keyword>
<protein>
    <recommendedName>
        <fullName evidence="7">rRNA adenine N(6)-methyltransferase</fullName>
        <ecNumber evidence="7">2.1.1.-</ecNumber>
    </recommendedName>
</protein>
<evidence type="ECO:0000259" key="9">
    <source>
        <dbReference type="SMART" id="SM00650"/>
    </source>
</evidence>
<dbReference type="GO" id="GO:0003723">
    <property type="term" value="F:RNA binding"/>
    <property type="evidence" value="ECO:0007669"/>
    <property type="project" value="UniProtKB-UniRule"/>
</dbReference>
<dbReference type="PROSITE" id="PS01131">
    <property type="entry name" value="RRNA_A_DIMETH"/>
    <property type="match status" value="1"/>
</dbReference>
<dbReference type="NCBIfam" id="TIGR00755">
    <property type="entry name" value="ksgA"/>
    <property type="match status" value="1"/>
</dbReference>
<dbReference type="GO" id="GO:0000179">
    <property type="term" value="F:rRNA (adenine-N6,N6-)-dimethyltransferase activity"/>
    <property type="evidence" value="ECO:0007669"/>
    <property type="project" value="UniProtKB-UniRule"/>
</dbReference>
<evidence type="ECO:0000256" key="2">
    <source>
        <dbReference type="ARBA" id="ARBA00022603"/>
    </source>
</evidence>
<feature type="region of interest" description="Disordered" evidence="8">
    <location>
        <begin position="36"/>
        <end position="55"/>
    </location>
</feature>
<evidence type="ECO:0000256" key="4">
    <source>
        <dbReference type="ARBA" id="ARBA00022691"/>
    </source>
</evidence>
<reference evidence="10 11" key="1">
    <citation type="journal article" date="2024" name="Nat. Commun.">
        <title>Phylogenomics reveals the evolutionary origins of lichenization in chlorophyte algae.</title>
        <authorList>
            <person name="Puginier C."/>
            <person name="Libourel C."/>
            <person name="Otte J."/>
            <person name="Skaloud P."/>
            <person name="Haon M."/>
            <person name="Grisel S."/>
            <person name="Petersen M."/>
            <person name="Berrin J.G."/>
            <person name="Delaux P.M."/>
            <person name="Dal Grande F."/>
            <person name="Keller J."/>
        </authorList>
    </citation>
    <scope>NUCLEOTIDE SEQUENCE [LARGE SCALE GENOMIC DNA]</scope>
    <source>
        <strain evidence="10 11">SAG 2145</strain>
    </source>
</reference>
<accession>A0AAW1RD69</accession>
<dbReference type="SUPFAM" id="SSF53335">
    <property type="entry name" value="S-adenosyl-L-methionine-dependent methyltransferases"/>
    <property type="match status" value="1"/>
</dbReference>
<gene>
    <name evidence="10" type="ORF">WJX74_000010</name>
</gene>
<dbReference type="AlphaFoldDB" id="A0AAW1RD69"/>
<dbReference type="InterPro" id="IPR023165">
    <property type="entry name" value="rRNA_Ade_diMease-like_C"/>
</dbReference>
<evidence type="ECO:0000256" key="6">
    <source>
        <dbReference type="PROSITE-ProRule" id="PRU01026"/>
    </source>
</evidence>
<proteinExistence type="inferred from homology"/>
<evidence type="ECO:0000313" key="10">
    <source>
        <dbReference type="EMBL" id="KAK9831553.1"/>
    </source>
</evidence>
<feature type="binding site" evidence="6">
    <location>
        <position position="87"/>
    </location>
    <ligand>
        <name>S-adenosyl-L-methionine</name>
        <dbReference type="ChEBI" id="CHEBI:59789"/>
    </ligand>
</feature>
<sequence length="329" mass="36730">MRNLGILQSSTSETRKCPVLQHGVRQLSGTACKATPFRPSVRKQGSKDSKFKPKKSLGQNFLTDDALLQSIAAAARLQPGDRVLEIGPGKGSLTQQLLQAGASVLAVEKDARLVKQLQSSYGQRADFRVIEEDFLTLDLSQASQLHPAKAHGRLIAAGNLPYYITTETIKKLLPWGHTFSALHFVIQDDAAKRLVSPDASEVRAINVEIDFYSEPKYLFKIDKARFSPEPTVDGALVHFELRQPSEYLLTEGRTSFMKLVQHAYLQRRKMLRKSLESLYSRAQLDKAQERLGSKCSLAARPQELSMAHLVHIFTVLQEAKHSTFMSDQS</sequence>
<organism evidence="10 11">
    <name type="scientific">Apatococcus lobatus</name>
    <dbReference type="NCBI Taxonomy" id="904363"/>
    <lineage>
        <taxon>Eukaryota</taxon>
        <taxon>Viridiplantae</taxon>
        <taxon>Chlorophyta</taxon>
        <taxon>core chlorophytes</taxon>
        <taxon>Trebouxiophyceae</taxon>
        <taxon>Chlorellales</taxon>
        <taxon>Chlorellaceae</taxon>
        <taxon>Apatococcus</taxon>
    </lineage>
</organism>
<keyword evidence="1 7" id="KW-0698">rRNA processing</keyword>
<feature type="binding site" evidence="6">
    <location>
        <position position="159"/>
    </location>
    <ligand>
        <name>S-adenosyl-L-methionine</name>
        <dbReference type="ChEBI" id="CHEBI:59789"/>
    </ligand>
</feature>
<feature type="binding site" evidence="6">
    <location>
        <position position="108"/>
    </location>
    <ligand>
        <name>S-adenosyl-L-methionine</name>
        <dbReference type="ChEBI" id="CHEBI:59789"/>
    </ligand>
</feature>
<feature type="domain" description="Ribosomal RNA adenine methylase transferase N-terminal" evidence="9">
    <location>
        <begin position="67"/>
        <end position="243"/>
    </location>
</feature>
<feature type="binding site" evidence="6">
    <location>
        <position position="62"/>
    </location>
    <ligand>
        <name>S-adenosyl-L-methionine</name>
        <dbReference type="ChEBI" id="CHEBI:59789"/>
    </ligand>
</feature>
<evidence type="ECO:0000256" key="3">
    <source>
        <dbReference type="ARBA" id="ARBA00022679"/>
    </source>
</evidence>
<evidence type="ECO:0000313" key="11">
    <source>
        <dbReference type="Proteomes" id="UP001438707"/>
    </source>
</evidence>
<dbReference type="InterPro" id="IPR001737">
    <property type="entry name" value="KsgA/Erm"/>
</dbReference>
<dbReference type="SMART" id="SM00650">
    <property type="entry name" value="rADc"/>
    <property type="match status" value="1"/>
</dbReference>
<dbReference type="EC" id="2.1.1.-" evidence="7"/>
<dbReference type="Pfam" id="PF00398">
    <property type="entry name" value="RrnaAD"/>
    <property type="match status" value="1"/>
</dbReference>
<keyword evidence="11" id="KW-1185">Reference proteome</keyword>
<keyword evidence="5 6" id="KW-0694">RNA-binding</keyword>
<dbReference type="Gene3D" id="1.10.8.100">
    <property type="entry name" value="Ribosomal RNA adenine dimethylase-like, domain 2"/>
    <property type="match status" value="1"/>
</dbReference>